<proteinExistence type="predicted"/>
<evidence type="ECO:0008006" key="3">
    <source>
        <dbReference type="Google" id="ProtNLM"/>
    </source>
</evidence>
<dbReference type="InterPro" id="IPR021130">
    <property type="entry name" value="PRib-ATP_PPHydrolase-like"/>
</dbReference>
<keyword evidence="2" id="KW-1185">Reference proteome</keyword>
<dbReference type="HOGENOM" id="CLU_142081_0_0_9"/>
<dbReference type="KEGG" id="jeo:JMA_32670"/>
<gene>
    <name evidence="1" type="ORF">JMA_32670</name>
</gene>
<organism evidence="1 2">
    <name type="scientific">Jeotgalibacillus malaysiensis</name>
    <dbReference type="NCBI Taxonomy" id="1508404"/>
    <lineage>
        <taxon>Bacteria</taxon>
        <taxon>Bacillati</taxon>
        <taxon>Bacillota</taxon>
        <taxon>Bacilli</taxon>
        <taxon>Bacillales</taxon>
        <taxon>Caryophanaceae</taxon>
        <taxon>Jeotgalibacillus</taxon>
    </lineage>
</organism>
<accession>A0A0B5AX39</accession>
<dbReference type="Pfam" id="PF01503">
    <property type="entry name" value="PRA-PH"/>
    <property type="match status" value="1"/>
</dbReference>
<name>A0A0B5AX39_9BACL</name>
<dbReference type="InterPro" id="IPR038735">
    <property type="entry name" value="MSMEG_1276-like_NTP-PPase_dom"/>
</dbReference>
<protein>
    <recommendedName>
        <fullName evidence="3">Phosphoribosyl-ATP pyrophosphohydrolase</fullName>
    </recommendedName>
</protein>
<dbReference type="CDD" id="cd11532">
    <property type="entry name" value="NTP-PPase_COG4997"/>
    <property type="match status" value="1"/>
</dbReference>
<reference evidence="1 2" key="1">
    <citation type="submission" date="2014-08" db="EMBL/GenBank/DDBJ databases">
        <title>Complete genome of a marine bacteria Jeotgalibacillus malaysiensis.</title>
        <authorList>
            <person name="Yaakop A.S."/>
            <person name="Chan K.-G."/>
            <person name="Goh K.M."/>
        </authorList>
    </citation>
    <scope>NUCLEOTIDE SEQUENCE [LARGE SCALE GENOMIC DNA]</scope>
    <source>
        <strain evidence="1 2">D5</strain>
    </source>
</reference>
<dbReference type="AlphaFoldDB" id="A0A0B5AX39"/>
<dbReference type="SUPFAM" id="SSF101386">
    <property type="entry name" value="all-alpha NTP pyrophosphatases"/>
    <property type="match status" value="1"/>
</dbReference>
<sequence>MPVYNKLVRDLIPDIIAASGKSMETRILSNEEYVIEVKKKMKEELAEYHATQNDEDAIEELADLLELISAAAKTHGASLEEVEEVREVKARDRGGFNEKIYLVSVDDE</sequence>
<dbReference type="BioCyc" id="JESP1508404:G14D9-12548-MONOMER"/>
<dbReference type="STRING" id="1508404.JMA_32670"/>
<dbReference type="Proteomes" id="UP000031449">
    <property type="component" value="Chromosome"/>
</dbReference>
<dbReference type="EMBL" id="CP009416">
    <property type="protein sequence ID" value="AJD92584.1"/>
    <property type="molecule type" value="Genomic_DNA"/>
</dbReference>
<evidence type="ECO:0000313" key="2">
    <source>
        <dbReference type="Proteomes" id="UP000031449"/>
    </source>
</evidence>
<evidence type="ECO:0000313" key="1">
    <source>
        <dbReference type="EMBL" id="AJD92584.1"/>
    </source>
</evidence>
<dbReference type="OrthoDB" id="9813491at2"/>